<keyword evidence="3" id="KW-1185">Reference proteome</keyword>
<feature type="transmembrane region" description="Helical" evidence="1">
    <location>
        <begin position="327"/>
        <end position="351"/>
    </location>
</feature>
<feature type="transmembrane region" description="Helical" evidence="1">
    <location>
        <begin position="198"/>
        <end position="222"/>
    </location>
</feature>
<dbReference type="RefSeq" id="WP_274455554.1">
    <property type="nucleotide sequence ID" value="NZ_CP067097.1"/>
</dbReference>
<keyword evidence="1" id="KW-1133">Transmembrane helix</keyword>
<feature type="transmembrane region" description="Helical" evidence="1">
    <location>
        <begin position="27"/>
        <end position="45"/>
    </location>
</feature>
<feature type="transmembrane region" description="Helical" evidence="1">
    <location>
        <begin position="234"/>
        <end position="251"/>
    </location>
</feature>
<feature type="transmembrane region" description="Helical" evidence="1">
    <location>
        <begin position="379"/>
        <end position="398"/>
    </location>
</feature>
<dbReference type="EMBL" id="JAUSTP010000030">
    <property type="protein sequence ID" value="MDQ0191071.1"/>
    <property type="molecule type" value="Genomic_DNA"/>
</dbReference>
<feature type="transmembrane region" description="Helical" evidence="1">
    <location>
        <begin position="101"/>
        <end position="119"/>
    </location>
</feature>
<protein>
    <submittedName>
        <fullName evidence="2">Uncharacterized protein</fullName>
    </submittedName>
</protein>
<evidence type="ECO:0000313" key="2">
    <source>
        <dbReference type="EMBL" id="MDQ0191071.1"/>
    </source>
</evidence>
<feature type="transmembrane region" description="Helical" evidence="1">
    <location>
        <begin position="125"/>
        <end position="143"/>
    </location>
</feature>
<dbReference type="InterPro" id="IPR036927">
    <property type="entry name" value="Cyt_c_oxase-like_su1_sf"/>
</dbReference>
<dbReference type="Proteomes" id="UP001232973">
    <property type="component" value="Unassembled WGS sequence"/>
</dbReference>
<name>A0ABT9XMZ2_9BACL</name>
<proteinExistence type="predicted"/>
<keyword evidence="1" id="KW-0472">Membrane</keyword>
<gene>
    <name evidence="2" type="ORF">J2S03_002939</name>
</gene>
<feature type="transmembrane region" description="Helical" evidence="1">
    <location>
        <begin position="295"/>
        <end position="315"/>
    </location>
</feature>
<feature type="transmembrane region" description="Helical" evidence="1">
    <location>
        <begin position="65"/>
        <end position="89"/>
    </location>
</feature>
<dbReference type="Gene3D" id="1.20.210.10">
    <property type="entry name" value="Cytochrome c oxidase-like, subunit I domain"/>
    <property type="match status" value="1"/>
</dbReference>
<feature type="transmembrane region" description="Helical" evidence="1">
    <location>
        <begin position="404"/>
        <end position="423"/>
    </location>
</feature>
<sequence>MQGPGGAMPGGGVITSQSPPFAVPIRYMLLGIVCFGLFAIDFGIQSSALAQGIPGAPNVVALTHALTLGALLSFVMGAVYQLTTVAFLIPIASVPAARWNFWVYLVGLVGLFVSMSLWWSTGFLVFGFLIVLSIYLYAVVLIVSLMKTAVRGPMFGFVVSAHAYLILAVSIAVLLVLADSGAVSALNNVMGELIATHILFAVGGFFTFLVMGFSFKLLPMFTLSHGFQTWRQKWTMGLAHAALWVVLSGIWTHLQALFWAGAIIGIAAFVSQILDIRGIVRKRMRKKIEPPIRGVVVAAVAGILGLCLLLVRVLWPMGEAGWQGVVMFYLLGVVTLTVMGFAYKIVPFLVWTKRYSKSKSNAGGKPVLISDLIDLNQSWPVLIGFAVGLIALTASAAASWKPGVIGSSVLIAIAILVFCVQILKVMEPAKLGKELQERD</sequence>
<comment type="caution">
    <text evidence="2">The sequence shown here is derived from an EMBL/GenBank/DDBJ whole genome shotgun (WGS) entry which is preliminary data.</text>
</comment>
<reference evidence="2 3" key="1">
    <citation type="submission" date="2023-07" db="EMBL/GenBank/DDBJ databases">
        <title>Genomic Encyclopedia of Type Strains, Phase IV (KMG-IV): sequencing the most valuable type-strain genomes for metagenomic binning, comparative biology and taxonomic classification.</title>
        <authorList>
            <person name="Goeker M."/>
        </authorList>
    </citation>
    <scope>NUCLEOTIDE SEQUENCE [LARGE SCALE GENOMIC DNA]</scope>
    <source>
        <strain evidence="2 3">DSM 4006</strain>
    </source>
</reference>
<evidence type="ECO:0000256" key="1">
    <source>
        <dbReference type="SAM" id="Phobius"/>
    </source>
</evidence>
<feature type="transmembrane region" description="Helical" evidence="1">
    <location>
        <begin position="257"/>
        <end position="274"/>
    </location>
</feature>
<organism evidence="2 3">
    <name type="scientific">Alicyclobacillus cycloheptanicus</name>
    <dbReference type="NCBI Taxonomy" id="1457"/>
    <lineage>
        <taxon>Bacteria</taxon>
        <taxon>Bacillati</taxon>
        <taxon>Bacillota</taxon>
        <taxon>Bacilli</taxon>
        <taxon>Bacillales</taxon>
        <taxon>Alicyclobacillaceae</taxon>
        <taxon>Alicyclobacillus</taxon>
    </lineage>
</organism>
<feature type="transmembrane region" description="Helical" evidence="1">
    <location>
        <begin position="155"/>
        <end position="178"/>
    </location>
</feature>
<keyword evidence="1" id="KW-0812">Transmembrane</keyword>
<accession>A0ABT9XMZ2</accession>
<evidence type="ECO:0000313" key="3">
    <source>
        <dbReference type="Proteomes" id="UP001232973"/>
    </source>
</evidence>